<dbReference type="InterPro" id="IPR011009">
    <property type="entry name" value="Kinase-like_dom_sf"/>
</dbReference>
<accession>A0A485LR44</accession>
<dbReference type="AlphaFoldDB" id="A0A485LR44"/>
<dbReference type="InterPro" id="IPR051678">
    <property type="entry name" value="AGP_Transferase"/>
</dbReference>
<dbReference type="PANTHER" id="PTHR21310:SF13">
    <property type="entry name" value="AMINOGLYCOSIDE PHOSPHOTRANSFERASE DOMAIN-CONTAINING PROTEIN"/>
    <property type="match status" value="1"/>
</dbReference>
<dbReference type="SUPFAM" id="SSF56112">
    <property type="entry name" value="Protein kinase-like (PK-like)"/>
    <property type="match status" value="1"/>
</dbReference>
<dbReference type="InterPro" id="IPR002575">
    <property type="entry name" value="Aminoglycoside_PTrfase"/>
</dbReference>
<keyword evidence="4" id="KW-1185">Reference proteome</keyword>
<dbReference type="EMBL" id="VJMH01007434">
    <property type="protein sequence ID" value="KAF0683263.1"/>
    <property type="molecule type" value="Genomic_DNA"/>
</dbReference>
<feature type="domain" description="Aminoglycoside phosphotransferase" evidence="1">
    <location>
        <begin position="38"/>
        <end position="261"/>
    </location>
</feature>
<organism evidence="3 4">
    <name type="scientific">Aphanomyces stellatus</name>
    <dbReference type="NCBI Taxonomy" id="120398"/>
    <lineage>
        <taxon>Eukaryota</taxon>
        <taxon>Sar</taxon>
        <taxon>Stramenopiles</taxon>
        <taxon>Oomycota</taxon>
        <taxon>Saprolegniomycetes</taxon>
        <taxon>Saprolegniales</taxon>
        <taxon>Verrucalvaceae</taxon>
        <taxon>Aphanomyces</taxon>
    </lineage>
</organism>
<dbReference type="PANTHER" id="PTHR21310">
    <property type="entry name" value="AMINOGLYCOSIDE PHOSPHOTRANSFERASE-RELATED-RELATED"/>
    <property type="match status" value="1"/>
</dbReference>
<evidence type="ECO:0000313" key="3">
    <source>
        <dbReference type="EMBL" id="VFU01332.1"/>
    </source>
</evidence>
<evidence type="ECO:0000313" key="2">
    <source>
        <dbReference type="EMBL" id="KAF0683263.1"/>
    </source>
</evidence>
<evidence type="ECO:0000259" key="1">
    <source>
        <dbReference type="Pfam" id="PF01636"/>
    </source>
</evidence>
<protein>
    <submittedName>
        <fullName evidence="3">Aste57867_24695 protein</fullName>
    </submittedName>
</protein>
<dbReference type="Pfam" id="PF01636">
    <property type="entry name" value="APH"/>
    <property type="match status" value="1"/>
</dbReference>
<dbReference type="EMBL" id="CAADRA010007460">
    <property type="protein sequence ID" value="VFU01332.1"/>
    <property type="molecule type" value="Genomic_DNA"/>
</dbReference>
<reference evidence="2" key="2">
    <citation type="submission" date="2019-06" db="EMBL/GenBank/DDBJ databases">
        <title>Genomics analysis of Aphanomyces spp. identifies a new class of oomycete effector associated with host adaptation.</title>
        <authorList>
            <person name="Gaulin E."/>
        </authorList>
    </citation>
    <scope>NUCLEOTIDE SEQUENCE</scope>
    <source>
        <strain evidence="2">CBS 578.67</strain>
    </source>
</reference>
<dbReference type="Proteomes" id="UP000332933">
    <property type="component" value="Unassembled WGS sequence"/>
</dbReference>
<reference evidence="3 4" key="1">
    <citation type="submission" date="2019-03" db="EMBL/GenBank/DDBJ databases">
        <authorList>
            <person name="Gaulin E."/>
            <person name="Dumas B."/>
        </authorList>
    </citation>
    <scope>NUCLEOTIDE SEQUENCE [LARGE SCALE GENOMIC DNA]</scope>
    <source>
        <strain evidence="3">CBS 568.67</strain>
    </source>
</reference>
<dbReference type="Gene3D" id="3.90.1200.10">
    <property type="match status" value="1"/>
</dbReference>
<name>A0A485LR44_9STRA</name>
<gene>
    <name evidence="3" type="primary">Aste57867_24695</name>
    <name evidence="2" type="ORF">As57867_024617</name>
    <name evidence="3" type="ORF">ASTE57867_24695</name>
</gene>
<proteinExistence type="predicted"/>
<sequence>MAESTSPHYVDISLTPSVAEALIRVKLPSFDTVVLVEDINVGYNNRCFSLTTALGHAYVLRLTKDTWPAAKIIAEAASLAALAHYKVDIPVPGLVAYNADANPDLHVRWMLMEKMTGTMLETVWETAPPAMRAHIAAQVEAIHTTLQSHRFNQIGGWVFDGTTPVLGKFFDGVGPYADEREWLTAAFEDAIAVAMSKPALESLGHLVPRATAAMDAYLAALSPCPIVLFHGDFAFRNMLVDEEGTITAILDWEWCGAMPLWKEWTCVSFGDHHVYDFVPSFKYPLDPTQLESRKHVDLMIHAFAPWQLGLESPEKDQELAVASHATIEASLAFLAKGNQSA</sequence>
<evidence type="ECO:0000313" key="4">
    <source>
        <dbReference type="Proteomes" id="UP000332933"/>
    </source>
</evidence>
<dbReference type="OrthoDB" id="2106834at2759"/>